<sequence>MSSKKRKHTASVEDGRDKPDFAADWFGNDERRQRAEARKQGAKDKDKDSDAQATLAQALKGDMADKLKQMKASLEEEAAQKEARAKQGQVKPRAAAGSAAKHRTGQRRHDDGTESDEAESFAELFNPMPADEESFERLLDDSKLDWRSFKE</sequence>
<dbReference type="EMBL" id="LJCO01000047">
    <property type="protein sequence ID" value="KPV43606.1"/>
    <property type="molecule type" value="Genomic_DNA"/>
</dbReference>
<name>A0A0P9GRJ4_9BACL</name>
<proteinExistence type="predicted"/>
<organism evidence="2 3">
    <name type="scientific">Alicyclobacillus ferrooxydans</name>
    <dbReference type="NCBI Taxonomy" id="471514"/>
    <lineage>
        <taxon>Bacteria</taxon>
        <taxon>Bacillati</taxon>
        <taxon>Bacillota</taxon>
        <taxon>Bacilli</taxon>
        <taxon>Bacillales</taxon>
        <taxon>Alicyclobacillaceae</taxon>
        <taxon>Alicyclobacillus</taxon>
    </lineage>
</organism>
<accession>A0A0P9GRJ4</accession>
<dbReference type="STRING" id="471514.AN477_11385"/>
<dbReference type="RefSeq" id="WP_054969288.1">
    <property type="nucleotide sequence ID" value="NZ_LJCO01000047.1"/>
</dbReference>
<reference evidence="2 3" key="1">
    <citation type="submission" date="2015-09" db="EMBL/GenBank/DDBJ databases">
        <title>Draft genome sequence of Alicyclobacillus ferrooxydans DSM 22381.</title>
        <authorList>
            <person name="Hemp J."/>
        </authorList>
    </citation>
    <scope>NUCLEOTIDE SEQUENCE [LARGE SCALE GENOMIC DNA]</scope>
    <source>
        <strain evidence="2 3">TC-34</strain>
    </source>
</reference>
<dbReference type="PATRIC" id="fig|471514.4.peg.2627"/>
<dbReference type="AlphaFoldDB" id="A0A0P9GRJ4"/>
<dbReference type="Pfam" id="PF13025">
    <property type="entry name" value="DUF3886"/>
    <property type="match status" value="1"/>
</dbReference>
<dbReference type="OrthoDB" id="2376311at2"/>
<protein>
    <submittedName>
        <fullName evidence="2">Uncharacterized protein</fullName>
    </submittedName>
</protein>
<keyword evidence="3" id="KW-1185">Reference proteome</keyword>
<evidence type="ECO:0000256" key="1">
    <source>
        <dbReference type="SAM" id="MobiDB-lite"/>
    </source>
</evidence>
<feature type="compositionally biased region" description="Basic and acidic residues" evidence="1">
    <location>
        <begin position="28"/>
        <end position="50"/>
    </location>
</feature>
<dbReference type="InterPro" id="IPR024980">
    <property type="entry name" value="DUF3886"/>
</dbReference>
<feature type="region of interest" description="Disordered" evidence="1">
    <location>
        <begin position="1"/>
        <end position="139"/>
    </location>
</feature>
<gene>
    <name evidence="2" type="ORF">AN477_11385</name>
</gene>
<evidence type="ECO:0000313" key="2">
    <source>
        <dbReference type="EMBL" id="KPV43606.1"/>
    </source>
</evidence>
<dbReference type="Proteomes" id="UP000050482">
    <property type="component" value="Unassembled WGS sequence"/>
</dbReference>
<feature type="compositionally biased region" description="Basic and acidic residues" evidence="1">
    <location>
        <begin position="10"/>
        <end position="21"/>
    </location>
</feature>
<evidence type="ECO:0000313" key="3">
    <source>
        <dbReference type="Proteomes" id="UP000050482"/>
    </source>
</evidence>
<comment type="caution">
    <text evidence="2">The sequence shown here is derived from an EMBL/GenBank/DDBJ whole genome shotgun (WGS) entry which is preliminary data.</text>
</comment>